<keyword evidence="1" id="KW-0175">Coiled coil</keyword>
<accession>A0A845HX13</accession>
<sequence>MEFERERLFEEVWSMPMTTLAKKYGISDNGLRKICIALAIPLPQRGHWARVAAGKSVPSPQLKPHTGANQYTFYRAESAPVKSPNDDHWLAERLAFEEDPANKIVVADELLNPDKIVVGASKVLRELLALIGRSKKYEDARFEREKLPWTGVHHEYFGDNSWSNYLSRGGIIELPHDALPTRVSIESVDRALRLWDAIIKAAKNRGIKVNLVERRLRLTIREESVDLRMSEQVKPVVGKGALFPDCAFPPEDHKKKLATGALRIFICHMGEQKFEDKEGVVLEDQINILFRAIYKSIWSGRLRTLARIEDQRVKQLEDEAANQRKLEAAAREAVIADNKRRIDDLIVEADNWHRANRVRAYVSYLKDESSKIDISQDMQRWLQWAEEVVEILDPSRSRLK</sequence>
<name>A0A845HX13_9BURK</name>
<keyword evidence="3" id="KW-1185">Reference proteome</keyword>
<dbReference type="RefSeq" id="WP_161035471.1">
    <property type="nucleotide sequence ID" value="NZ_WWCL01000002.1"/>
</dbReference>
<feature type="coiled-coil region" evidence="1">
    <location>
        <begin position="306"/>
        <end position="333"/>
    </location>
</feature>
<organism evidence="2 3">
    <name type="scientific">Duganella fentianensis</name>
    <dbReference type="NCBI Taxonomy" id="2692177"/>
    <lineage>
        <taxon>Bacteria</taxon>
        <taxon>Pseudomonadati</taxon>
        <taxon>Pseudomonadota</taxon>
        <taxon>Betaproteobacteria</taxon>
        <taxon>Burkholderiales</taxon>
        <taxon>Oxalobacteraceae</taxon>
        <taxon>Telluria group</taxon>
        <taxon>Duganella</taxon>
    </lineage>
</organism>
<proteinExistence type="predicted"/>
<protein>
    <submittedName>
        <fullName evidence="2">Uncharacterized protein</fullName>
    </submittedName>
</protein>
<dbReference type="Proteomes" id="UP000444316">
    <property type="component" value="Unassembled WGS sequence"/>
</dbReference>
<comment type="caution">
    <text evidence="2">The sequence shown here is derived from an EMBL/GenBank/DDBJ whole genome shotgun (WGS) entry which is preliminary data.</text>
</comment>
<evidence type="ECO:0000256" key="1">
    <source>
        <dbReference type="SAM" id="Coils"/>
    </source>
</evidence>
<evidence type="ECO:0000313" key="3">
    <source>
        <dbReference type="Proteomes" id="UP000444316"/>
    </source>
</evidence>
<dbReference type="EMBL" id="WWCL01000002">
    <property type="protein sequence ID" value="MYN45934.1"/>
    <property type="molecule type" value="Genomic_DNA"/>
</dbReference>
<evidence type="ECO:0000313" key="2">
    <source>
        <dbReference type="EMBL" id="MYN45934.1"/>
    </source>
</evidence>
<reference evidence="2" key="1">
    <citation type="submission" date="2019-12" db="EMBL/GenBank/DDBJ databases">
        <title>Novel species isolated from a subtropical stream in China.</title>
        <authorList>
            <person name="Lu H."/>
        </authorList>
    </citation>
    <scope>NUCLEOTIDE SEQUENCE [LARGE SCALE GENOMIC DNA]</scope>
    <source>
        <strain evidence="2">FT93W</strain>
    </source>
</reference>
<gene>
    <name evidence="2" type="ORF">GTP23_12835</name>
</gene>
<dbReference type="AlphaFoldDB" id="A0A845HX13"/>